<protein>
    <submittedName>
        <fullName evidence="1">Uncharacterized protein</fullName>
    </submittedName>
</protein>
<evidence type="ECO:0000313" key="1">
    <source>
        <dbReference type="EMBL" id="KAL1373815.1"/>
    </source>
</evidence>
<gene>
    <name evidence="1" type="ORF">pipiens_018434</name>
</gene>
<accession>A0ABD1CBT0</accession>
<evidence type="ECO:0000313" key="2">
    <source>
        <dbReference type="Proteomes" id="UP001562425"/>
    </source>
</evidence>
<keyword evidence="2" id="KW-1185">Reference proteome</keyword>
<dbReference type="AlphaFoldDB" id="A0ABD1CBT0"/>
<comment type="caution">
    <text evidence="1">The sequence shown here is derived from an EMBL/GenBank/DDBJ whole genome shotgun (WGS) entry which is preliminary data.</text>
</comment>
<organism evidence="1 2">
    <name type="scientific">Culex pipiens pipiens</name>
    <name type="common">Northern house mosquito</name>
    <dbReference type="NCBI Taxonomy" id="38569"/>
    <lineage>
        <taxon>Eukaryota</taxon>
        <taxon>Metazoa</taxon>
        <taxon>Ecdysozoa</taxon>
        <taxon>Arthropoda</taxon>
        <taxon>Hexapoda</taxon>
        <taxon>Insecta</taxon>
        <taxon>Pterygota</taxon>
        <taxon>Neoptera</taxon>
        <taxon>Endopterygota</taxon>
        <taxon>Diptera</taxon>
        <taxon>Nematocera</taxon>
        <taxon>Culicoidea</taxon>
        <taxon>Culicidae</taxon>
        <taxon>Culicinae</taxon>
        <taxon>Culicini</taxon>
        <taxon>Culex</taxon>
        <taxon>Culex</taxon>
    </lineage>
</organism>
<dbReference type="EMBL" id="JBEHCU010013950">
    <property type="protein sequence ID" value="KAL1373815.1"/>
    <property type="molecule type" value="Genomic_DNA"/>
</dbReference>
<reference evidence="1 2" key="1">
    <citation type="submission" date="2024-05" db="EMBL/GenBank/DDBJ databases">
        <title>Culex pipiens pipiens assembly and annotation.</title>
        <authorList>
            <person name="Alout H."/>
            <person name="Durand T."/>
        </authorList>
    </citation>
    <scope>NUCLEOTIDE SEQUENCE [LARGE SCALE GENOMIC DNA]</scope>
    <source>
        <strain evidence="1">HA-2024</strain>
        <tissue evidence="1">Whole body</tissue>
    </source>
</reference>
<proteinExistence type="predicted"/>
<dbReference type="Proteomes" id="UP001562425">
    <property type="component" value="Unassembled WGS sequence"/>
</dbReference>
<name>A0ABD1CBT0_CULPP</name>
<sequence length="92" mass="10324">MFSEERVQTGHVHPPRRFDLVCRIVRFQFAIAVPQIVKETSPSVTNHLTDTTAIPKVFPKSSIRIEEEFLRCLVEQDGSGTVKSCESACPHG</sequence>